<evidence type="ECO:0000256" key="1">
    <source>
        <dbReference type="SAM" id="Coils"/>
    </source>
</evidence>
<organism evidence="2 3">
    <name type="scientific">Amphibacillus indicireducens</name>
    <dbReference type="NCBI Taxonomy" id="1076330"/>
    <lineage>
        <taxon>Bacteria</taxon>
        <taxon>Bacillati</taxon>
        <taxon>Bacillota</taxon>
        <taxon>Bacilli</taxon>
        <taxon>Bacillales</taxon>
        <taxon>Bacillaceae</taxon>
        <taxon>Amphibacillus</taxon>
    </lineage>
</organism>
<reference evidence="3" key="1">
    <citation type="journal article" date="2019" name="Int. J. Syst. Evol. Microbiol.">
        <title>The Global Catalogue of Microorganisms (GCM) 10K type strain sequencing project: providing services to taxonomists for standard genome sequencing and annotation.</title>
        <authorList>
            <consortium name="The Broad Institute Genomics Platform"/>
            <consortium name="The Broad Institute Genome Sequencing Center for Infectious Disease"/>
            <person name="Wu L."/>
            <person name="Ma J."/>
        </authorList>
    </citation>
    <scope>NUCLEOTIDE SEQUENCE [LARGE SCALE GENOMIC DNA]</scope>
    <source>
        <strain evidence="3">JCM 17250</strain>
    </source>
</reference>
<evidence type="ECO:0000313" key="3">
    <source>
        <dbReference type="Proteomes" id="UP001501734"/>
    </source>
</evidence>
<dbReference type="Proteomes" id="UP001501734">
    <property type="component" value="Unassembled WGS sequence"/>
</dbReference>
<dbReference type="EMBL" id="BAABDL010000125">
    <property type="protein sequence ID" value="GAA4077753.1"/>
    <property type="molecule type" value="Genomic_DNA"/>
</dbReference>
<evidence type="ECO:0008006" key="4">
    <source>
        <dbReference type="Google" id="ProtNLM"/>
    </source>
</evidence>
<keyword evidence="1" id="KW-0175">Coiled coil</keyword>
<accession>A0ABP7VZU3</accession>
<comment type="caution">
    <text evidence="2">The sequence shown here is derived from an EMBL/GenBank/DDBJ whole genome shotgun (WGS) entry which is preliminary data.</text>
</comment>
<feature type="coiled-coil region" evidence="1">
    <location>
        <begin position="23"/>
        <end position="57"/>
    </location>
</feature>
<gene>
    <name evidence="2" type="ORF">GCM10022410_22990</name>
</gene>
<evidence type="ECO:0000313" key="2">
    <source>
        <dbReference type="EMBL" id="GAA4077753.1"/>
    </source>
</evidence>
<proteinExistence type="predicted"/>
<name>A0ABP7VZU3_9BACI</name>
<keyword evidence="3" id="KW-1185">Reference proteome</keyword>
<sequence length="214" mass="24465">MMFLTMFVLVGCNNETSSVTDEDEVLEEKVLELEQQNQAFQVKITELELENEDLQEQICAETVPDADLDERFRLHEEQVVEILSYFSEEQLNAFAEDQWQYRLSVSDVDIPVSGVLEVEADQIEISLSQQQPEMSLLPSEIFEQGQISGESYHEHILEVTPEPAEETWRDGTVVTGYGLIYTDLTPGTEIQLTITEELQARLGFETNQVIIRTN</sequence>
<protein>
    <recommendedName>
        <fullName evidence="4">DUF3221 domain-containing protein</fullName>
    </recommendedName>
</protein>